<name>A0A5B7HJW6_PORTR</name>
<comment type="caution">
    <text evidence="2">The sequence shown here is derived from an EMBL/GenBank/DDBJ whole genome shotgun (WGS) entry which is preliminary data.</text>
</comment>
<evidence type="ECO:0000256" key="1">
    <source>
        <dbReference type="SAM" id="MobiDB-lite"/>
    </source>
</evidence>
<dbReference type="EMBL" id="VSRR010031170">
    <property type="protein sequence ID" value="MPC70463.1"/>
    <property type="molecule type" value="Genomic_DNA"/>
</dbReference>
<dbReference type="Proteomes" id="UP000324222">
    <property type="component" value="Unassembled WGS sequence"/>
</dbReference>
<accession>A0A5B7HJW6</accession>
<evidence type="ECO:0000313" key="3">
    <source>
        <dbReference type="Proteomes" id="UP000324222"/>
    </source>
</evidence>
<organism evidence="2 3">
    <name type="scientific">Portunus trituberculatus</name>
    <name type="common">Swimming crab</name>
    <name type="synonym">Neptunus trituberculatus</name>
    <dbReference type="NCBI Taxonomy" id="210409"/>
    <lineage>
        <taxon>Eukaryota</taxon>
        <taxon>Metazoa</taxon>
        <taxon>Ecdysozoa</taxon>
        <taxon>Arthropoda</taxon>
        <taxon>Crustacea</taxon>
        <taxon>Multicrustacea</taxon>
        <taxon>Malacostraca</taxon>
        <taxon>Eumalacostraca</taxon>
        <taxon>Eucarida</taxon>
        <taxon>Decapoda</taxon>
        <taxon>Pleocyemata</taxon>
        <taxon>Brachyura</taxon>
        <taxon>Eubrachyura</taxon>
        <taxon>Portunoidea</taxon>
        <taxon>Portunidae</taxon>
        <taxon>Portuninae</taxon>
        <taxon>Portunus</taxon>
    </lineage>
</organism>
<keyword evidence="3" id="KW-1185">Reference proteome</keyword>
<sequence>MTRCPTLASSCRRDGARRHPHIPQKDCQVLQFALAGRRTDPALPCVPSKQP</sequence>
<protein>
    <submittedName>
        <fullName evidence="2">Uncharacterized protein</fullName>
    </submittedName>
</protein>
<dbReference type="AlphaFoldDB" id="A0A5B7HJW6"/>
<proteinExistence type="predicted"/>
<reference evidence="2 3" key="1">
    <citation type="submission" date="2019-05" db="EMBL/GenBank/DDBJ databases">
        <title>Another draft genome of Portunus trituberculatus and its Hox gene families provides insights of decapod evolution.</title>
        <authorList>
            <person name="Jeong J.-H."/>
            <person name="Song I."/>
            <person name="Kim S."/>
            <person name="Choi T."/>
            <person name="Kim D."/>
            <person name="Ryu S."/>
            <person name="Kim W."/>
        </authorList>
    </citation>
    <scope>NUCLEOTIDE SEQUENCE [LARGE SCALE GENOMIC DNA]</scope>
    <source>
        <tissue evidence="2">Muscle</tissue>
    </source>
</reference>
<evidence type="ECO:0000313" key="2">
    <source>
        <dbReference type="EMBL" id="MPC70463.1"/>
    </source>
</evidence>
<gene>
    <name evidence="2" type="ORF">E2C01_064711</name>
</gene>
<feature type="region of interest" description="Disordered" evidence="1">
    <location>
        <begin position="1"/>
        <end position="22"/>
    </location>
</feature>